<dbReference type="RefSeq" id="WP_203864505.1">
    <property type="nucleotide sequence ID" value="NZ_BONW01000002.1"/>
</dbReference>
<keyword evidence="4 9" id="KW-0479">Metal-binding</keyword>
<dbReference type="InterPro" id="IPR026586">
    <property type="entry name" value="Type2_DapD"/>
</dbReference>
<evidence type="ECO:0000259" key="10">
    <source>
        <dbReference type="Pfam" id="PF14789"/>
    </source>
</evidence>
<feature type="binding site" evidence="9">
    <location>
        <position position="165"/>
    </location>
    <ligand>
        <name>Mg(2+)</name>
        <dbReference type="ChEBI" id="CHEBI:18420"/>
        <label>1</label>
        <note>ligand shared between trimeric partners</note>
    </ligand>
</feature>
<gene>
    <name evidence="11" type="primary">dapD_1</name>
    <name evidence="9" type="synonym">dapD</name>
    <name evidence="11" type="ORF">Pen02_07770</name>
</gene>
<evidence type="ECO:0000256" key="1">
    <source>
        <dbReference type="ARBA" id="ARBA00022490"/>
    </source>
</evidence>
<comment type="catalytic activity">
    <reaction evidence="9">
        <text>(S)-2,3,4,5-tetrahydrodipicolinate + succinyl-CoA + H2O = (S)-2-succinylamino-6-oxoheptanedioate + CoA</text>
        <dbReference type="Rhea" id="RHEA:17325"/>
        <dbReference type="ChEBI" id="CHEBI:15377"/>
        <dbReference type="ChEBI" id="CHEBI:15685"/>
        <dbReference type="ChEBI" id="CHEBI:16845"/>
        <dbReference type="ChEBI" id="CHEBI:57287"/>
        <dbReference type="ChEBI" id="CHEBI:57292"/>
        <dbReference type="EC" id="2.3.1.117"/>
    </reaction>
</comment>
<feature type="domain" description="2,3,4,5-tetrahydropyridine-2,6-dicarboxylate N-succinyltransferase middle" evidence="10">
    <location>
        <begin position="109"/>
        <end position="149"/>
    </location>
</feature>
<feature type="binding site" evidence="9">
    <location>
        <position position="218"/>
    </location>
    <ligand>
        <name>succinyl-CoA</name>
        <dbReference type="ChEBI" id="CHEBI:57292"/>
    </ligand>
</feature>
<keyword evidence="8 9" id="KW-0012">Acyltransferase</keyword>
<feature type="binding site" evidence="9">
    <location>
        <position position="200"/>
    </location>
    <ligand>
        <name>succinyl-CoA</name>
        <dbReference type="ChEBI" id="CHEBI:57292"/>
    </ligand>
</feature>
<comment type="similarity">
    <text evidence="9">Belongs to the type 2 tetrahydrodipicolinate N-succinyltransferase family.</text>
</comment>
<dbReference type="InterPro" id="IPR011004">
    <property type="entry name" value="Trimer_LpxA-like_sf"/>
</dbReference>
<dbReference type="SUPFAM" id="SSF51161">
    <property type="entry name" value="Trimeric LpxA-like enzymes"/>
    <property type="match status" value="1"/>
</dbReference>
<dbReference type="InterPro" id="IPR019875">
    <property type="entry name" value="DapD_actinobacteria"/>
</dbReference>
<evidence type="ECO:0000256" key="3">
    <source>
        <dbReference type="ARBA" id="ARBA00022679"/>
    </source>
</evidence>
<feature type="active site" description="Acyl-anhydride intermediate" evidence="9">
    <location>
        <position position="198"/>
    </location>
</feature>
<organism evidence="11 12">
    <name type="scientific">Plantactinospora endophytica</name>
    <dbReference type="NCBI Taxonomy" id="673535"/>
    <lineage>
        <taxon>Bacteria</taxon>
        <taxon>Bacillati</taxon>
        <taxon>Actinomycetota</taxon>
        <taxon>Actinomycetes</taxon>
        <taxon>Micromonosporales</taxon>
        <taxon>Micromonosporaceae</taxon>
        <taxon>Plantactinospora</taxon>
    </lineage>
</organism>
<evidence type="ECO:0000313" key="11">
    <source>
        <dbReference type="EMBL" id="GIG85841.1"/>
    </source>
</evidence>
<feature type="binding site" evidence="9">
    <location>
        <position position="215"/>
    </location>
    <ligand>
        <name>succinyl-CoA</name>
        <dbReference type="ChEBI" id="CHEBI:57292"/>
    </ligand>
</feature>
<keyword evidence="2 9" id="KW-0028">Amino-acid biosynthesis</keyword>
<keyword evidence="6 9" id="KW-0220">Diaminopimelate biosynthesis</keyword>
<feature type="binding site" evidence="9">
    <location>
        <begin position="256"/>
        <end position="257"/>
    </location>
    <ligand>
        <name>succinyl-CoA</name>
        <dbReference type="ChEBI" id="CHEBI:57292"/>
    </ligand>
</feature>
<dbReference type="HAMAP" id="MF_02122">
    <property type="entry name" value="DapD_type2"/>
    <property type="match status" value="1"/>
</dbReference>
<dbReference type="Proteomes" id="UP000646749">
    <property type="component" value="Unassembled WGS sequence"/>
</dbReference>
<comment type="subunit">
    <text evidence="9">Homotrimer.</text>
</comment>
<accession>A0ABQ4DTR6</accession>
<dbReference type="CDD" id="cd04649">
    <property type="entry name" value="LbH_THP_succinylT_putative"/>
    <property type="match status" value="1"/>
</dbReference>
<comment type="subcellular location">
    <subcellularLocation>
        <location evidence="9">Cytoplasm</location>
    </subcellularLocation>
</comment>
<dbReference type="Pfam" id="PF14789">
    <property type="entry name" value="THDPS_M"/>
    <property type="match status" value="1"/>
</dbReference>
<dbReference type="Gene3D" id="3.30.70.2010">
    <property type="match status" value="1"/>
</dbReference>
<evidence type="ECO:0000256" key="6">
    <source>
        <dbReference type="ARBA" id="ARBA00022915"/>
    </source>
</evidence>
<dbReference type="EC" id="2.3.1.117" evidence="9"/>
<evidence type="ECO:0000256" key="9">
    <source>
        <dbReference type="HAMAP-Rule" id="MF_02122"/>
    </source>
</evidence>
<dbReference type="InterPro" id="IPR032784">
    <property type="entry name" value="THDPS_M"/>
</dbReference>
<name>A0ABQ4DTR6_9ACTN</name>
<evidence type="ECO:0000256" key="2">
    <source>
        <dbReference type="ARBA" id="ARBA00022605"/>
    </source>
</evidence>
<evidence type="ECO:0000313" key="12">
    <source>
        <dbReference type="Proteomes" id="UP000646749"/>
    </source>
</evidence>
<sequence>MTTEQPAWGIGVATLAGDQVLDTWYPTGKLGLGSSPLVAGEDGDVLDLPPGAIGDRALPGLRTAVVVTEIGSLADPIKDAADAYLRLHLLSHRLVRPNELNLDGIFGLLANVAWTSAGPCPPERVDELRVIERAAGRHLAVYGVDKFPRMTDYVVPSGVRIADADRVRLGAHLASGTTVMHEGFCNFNAGTLGASMVEGRIVAGVVVGDGSDVGAGASIMGTLSGGGKEKVRIGERSLLGANAGIGISLGDDCVVEAGCYITAGSKVTLPDGRVVKARELSGVDGLLFWRNSVTGALEAKPRTGRGIELNAALHAND</sequence>
<protein>
    <recommendedName>
        <fullName evidence="9">2,3,4,5-tetrahydropyridine-2,6-dicarboxylate N-succinyltransferase</fullName>
        <ecNumber evidence="9">2.3.1.117</ecNumber>
    </recommendedName>
    <alternativeName>
        <fullName evidence="9">Tetrahydrodipicolinate N-succinyltransferase</fullName>
        <shortName evidence="9">THDP succinyltransferase</shortName>
        <shortName evidence="9">THP succinyltransferase</shortName>
    </alternativeName>
    <alternativeName>
        <fullName evidence="9">Tetrahydropicolinate succinylase</fullName>
    </alternativeName>
</protein>
<evidence type="ECO:0000256" key="5">
    <source>
        <dbReference type="ARBA" id="ARBA00022842"/>
    </source>
</evidence>
<feature type="binding site" evidence="9">
    <location>
        <position position="264"/>
    </location>
    <ligand>
        <name>succinyl-CoA</name>
        <dbReference type="ChEBI" id="CHEBI:57292"/>
    </ligand>
</feature>
<feature type="binding site" evidence="9">
    <location>
        <position position="182"/>
    </location>
    <ligand>
        <name>Mg(2+)</name>
        <dbReference type="ChEBI" id="CHEBI:18420"/>
        <label>2</label>
        <note>ligand shared between trimeric partners</note>
    </ligand>
</feature>
<comment type="caution">
    <text evidence="11">The sequence shown here is derived from an EMBL/GenBank/DDBJ whole genome shotgun (WGS) entry which is preliminary data.</text>
</comment>
<dbReference type="InterPro" id="IPR001451">
    <property type="entry name" value="Hexapep"/>
</dbReference>
<dbReference type="Gene3D" id="3.30.60.70">
    <property type="entry name" value="Trimeric LpxA-like enzymes"/>
    <property type="match status" value="1"/>
</dbReference>
<keyword evidence="3 9" id="KW-0808">Transferase</keyword>
<dbReference type="Pfam" id="PF14602">
    <property type="entry name" value="Hexapep_2"/>
    <property type="match status" value="2"/>
</dbReference>
<comment type="pathway">
    <text evidence="9">Amino-acid biosynthesis; L-lysine biosynthesis via DAP pathway; LL-2,6-diaminopimelate from (S)-tetrahydrodipicolinate (succinylase route): step 1/3.</text>
</comment>
<keyword evidence="5 9" id="KW-0460">Magnesium</keyword>
<feature type="binding site" evidence="9">
    <location>
        <position position="276"/>
    </location>
    <ligand>
        <name>succinyl-CoA</name>
        <dbReference type="ChEBI" id="CHEBI:57292"/>
    </ligand>
</feature>
<proteinExistence type="inferred from homology"/>
<keyword evidence="7 9" id="KW-0457">Lysine biosynthesis</keyword>
<evidence type="ECO:0000256" key="4">
    <source>
        <dbReference type="ARBA" id="ARBA00022723"/>
    </source>
</evidence>
<dbReference type="EMBL" id="BONW01000002">
    <property type="protein sequence ID" value="GIG85841.1"/>
    <property type="molecule type" value="Genomic_DNA"/>
</dbReference>
<evidence type="ECO:0000256" key="7">
    <source>
        <dbReference type="ARBA" id="ARBA00023154"/>
    </source>
</evidence>
<keyword evidence="1 9" id="KW-0963">Cytoplasm</keyword>
<evidence type="ECO:0000256" key="8">
    <source>
        <dbReference type="ARBA" id="ARBA00023315"/>
    </source>
</evidence>
<comment type="function">
    <text evidence="9">Catalyzes the conversion of the cyclic tetrahydrodipicolinate (THDP) into the acyclic N-succinyl-L-2-amino-6-oxopimelate using succinyl-CoA.</text>
</comment>
<comment type="caution">
    <text evidence="9">Lacks conserved residue(s) required for the propagation of feature annotation.</text>
</comment>
<keyword evidence="12" id="KW-1185">Reference proteome</keyword>
<dbReference type="Gene3D" id="2.160.10.10">
    <property type="entry name" value="Hexapeptide repeat proteins"/>
    <property type="match status" value="1"/>
</dbReference>
<dbReference type="NCBIfam" id="TIGR03535">
    <property type="entry name" value="DapD_actino"/>
    <property type="match status" value="1"/>
</dbReference>
<feature type="binding site" evidence="9">
    <location>
        <position position="241"/>
    </location>
    <ligand>
        <name>succinyl-CoA</name>
        <dbReference type="ChEBI" id="CHEBI:57292"/>
    </ligand>
</feature>
<reference evidence="11 12" key="1">
    <citation type="submission" date="2021-01" db="EMBL/GenBank/DDBJ databases">
        <title>Whole genome shotgun sequence of Plantactinospora endophytica NBRC 110450.</title>
        <authorList>
            <person name="Komaki H."/>
            <person name="Tamura T."/>
        </authorList>
    </citation>
    <scope>NUCLEOTIDE SEQUENCE [LARGE SCALE GENOMIC DNA]</scope>
    <source>
        <strain evidence="11 12">NBRC 110450</strain>
    </source>
</reference>
<dbReference type="InterPro" id="IPR038361">
    <property type="entry name" value="THDPS_M_sf"/>
</dbReference>